<dbReference type="Proteomes" id="UP000355283">
    <property type="component" value="Unassembled WGS sequence"/>
</dbReference>
<feature type="region of interest" description="Disordered" evidence="1">
    <location>
        <begin position="30"/>
        <end position="51"/>
    </location>
</feature>
<feature type="compositionally biased region" description="Low complexity" evidence="1">
    <location>
        <begin position="30"/>
        <end position="49"/>
    </location>
</feature>
<dbReference type="AlphaFoldDB" id="A0A4D9D0P4"/>
<evidence type="ECO:0000313" key="2">
    <source>
        <dbReference type="EMBL" id="TFJ82228.1"/>
    </source>
</evidence>
<evidence type="ECO:0000313" key="3">
    <source>
        <dbReference type="Proteomes" id="UP000355283"/>
    </source>
</evidence>
<organism evidence="2 3">
    <name type="scientific">Nannochloropsis salina CCMP1776</name>
    <dbReference type="NCBI Taxonomy" id="1027361"/>
    <lineage>
        <taxon>Eukaryota</taxon>
        <taxon>Sar</taxon>
        <taxon>Stramenopiles</taxon>
        <taxon>Ochrophyta</taxon>
        <taxon>Eustigmatophyceae</taxon>
        <taxon>Eustigmatales</taxon>
        <taxon>Monodopsidaceae</taxon>
        <taxon>Microchloropsis</taxon>
        <taxon>Microchloropsis salina</taxon>
    </lineage>
</organism>
<protein>
    <submittedName>
        <fullName evidence="2">Uncharacterized protein</fullName>
    </submittedName>
</protein>
<keyword evidence="3" id="KW-1185">Reference proteome</keyword>
<reference evidence="2 3" key="1">
    <citation type="submission" date="2019-01" db="EMBL/GenBank/DDBJ databases">
        <title>Nuclear Genome Assembly of the Microalgal Biofuel strain Nannochloropsis salina CCMP1776.</title>
        <authorList>
            <person name="Hovde B."/>
        </authorList>
    </citation>
    <scope>NUCLEOTIDE SEQUENCE [LARGE SCALE GENOMIC DNA]</scope>
    <source>
        <strain evidence="2 3">CCMP1776</strain>
    </source>
</reference>
<name>A0A4D9D0P4_9STRA</name>
<sequence length="212" mass="22439">MRSAGSILAKANVHRPFGLRRFATETLSSFPSGSTLPSSQQASEATQAAFTGQSRKQLQEYHALVRIAEVAEALRSGYQDGTCASPIDEELRSLLRATRTRPSLLTPLGSSVGFMLRHLPIPSNVTAGDVGIGLKASLKEALDSNVRRLVEVERARGSRGGTSASALKRFMKEKRDGLGMDGEGAGSEDGAGVLAQGTKVVCSALLWGAKRL</sequence>
<accession>A0A4D9D0P4</accession>
<dbReference type="EMBL" id="SDOX01000119">
    <property type="protein sequence ID" value="TFJ82228.1"/>
    <property type="molecule type" value="Genomic_DNA"/>
</dbReference>
<gene>
    <name evidence="2" type="ORF">NSK_006557</name>
</gene>
<proteinExistence type="predicted"/>
<dbReference type="OrthoDB" id="192151at2759"/>
<evidence type="ECO:0000256" key="1">
    <source>
        <dbReference type="SAM" id="MobiDB-lite"/>
    </source>
</evidence>
<comment type="caution">
    <text evidence="2">The sequence shown here is derived from an EMBL/GenBank/DDBJ whole genome shotgun (WGS) entry which is preliminary data.</text>
</comment>